<proteinExistence type="predicted"/>
<evidence type="ECO:0000313" key="6">
    <source>
        <dbReference type="WBParaSite" id="EVEC_0000433401-mRNA-1"/>
    </source>
</evidence>
<feature type="chain" id="PRO_5043122589" evidence="2">
    <location>
        <begin position="16"/>
        <end position="102"/>
    </location>
</feature>
<keyword evidence="2" id="KW-0732">Signal</keyword>
<keyword evidence="5" id="KW-1185">Reference proteome</keyword>
<reference evidence="4 5" key="2">
    <citation type="submission" date="2018-10" db="EMBL/GenBank/DDBJ databases">
        <authorList>
            <consortium name="Pathogen Informatics"/>
        </authorList>
    </citation>
    <scope>NUCLEOTIDE SEQUENCE [LARGE SCALE GENOMIC DNA]</scope>
</reference>
<keyword evidence="1" id="KW-1015">Disulfide bond</keyword>
<dbReference type="WBParaSite" id="EVEC_0000433401-mRNA-1">
    <property type="protein sequence ID" value="EVEC_0000433401-mRNA-1"/>
    <property type="gene ID" value="EVEC_0000433401"/>
</dbReference>
<organism evidence="6">
    <name type="scientific">Enterobius vermicularis</name>
    <name type="common">Human pinworm</name>
    <dbReference type="NCBI Taxonomy" id="51028"/>
    <lineage>
        <taxon>Eukaryota</taxon>
        <taxon>Metazoa</taxon>
        <taxon>Ecdysozoa</taxon>
        <taxon>Nematoda</taxon>
        <taxon>Chromadorea</taxon>
        <taxon>Rhabditida</taxon>
        <taxon>Spirurina</taxon>
        <taxon>Oxyuridomorpha</taxon>
        <taxon>Oxyuroidea</taxon>
        <taxon>Oxyuridae</taxon>
        <taxon>Enterobius</taxon>
    </lineage>
</organism>
<dbReference type="OrthoDB" id="8889685at2759"/>
<feature type="signal peptide" evidence="2">
    <location>
        <begin position="1"/>
        <end position="15"/>
    </location>
</feature>
<dbReference type="InterPro" id="IPR008139">
    <property type="entry name" value="SaposinB_dom"/>
</dbReference>
<dbReference type="PROSITE" id="PS50015">
    <property type="entry name" value="SAP_B"/>
    <property type="match status" value="1"/>
</dbReference>
<dbReference type="SMART" id="SM00741">
    <property type="entry name" value="SapB"/>
    <property type="match status" value="1"/>
</dbReference>
<evidence type="ECO:0000256" key="1">
    <source>
        <dbReference type="ARBA" id="ARBA00023157"/>
    </source>
</evidence>
<dbReference type="SUPFAM" id="SSF47862">
    <property type="entry name" value="Saposin"/>
    <property type="match status" value="1"/>
</dbReference>
<evidence type="ECO:0000259" key="3">
    <source>
        <dbReference type="PROSITE" id="PS50015"/>
    </source>
</evidence>
<evidence type="ECO:0000256" key="2">
    <source>
        <dbReference type="SAM" id="SignalP"/>
    </source>
</evidence>
<dbReference type="InterPro" id="IPR011001">
    <property type="entry name" value="Saposin-like"/>
</dbReference>
<dbReference type="InterPro" id="IPR008138">
    <property type="entry name" value="SapB_2"/>
</dbReference>
<protein>
    <submittedName>
        <fullName evidence="6">Saposin B-type domain-containing protein</fullName>
    </submittedName>
</protein>
<dbReference type="Pfam" id="PF03489">
    <property type="entry name" value="SapB_2"/>
    <property type="match status" value="1"/>
</dbReference>
<gene>
    <name evidence="4" type="ORF">EVEC_LOCUS4042</name>
</gene>
<dbReference type="EMBL" id="UXUI01007748">
    <property type="protein sequence ID" value="VDD89291.1"/>
    <property type="molecule type" value="Genomic_DNA"/>
</dbReference>
<dbReference type="Proteomes" id="UP000274131">
    <property type="component" value="Unassembled WGS sequence"/>
</dbReference>
<accession>A0A0N4V2T6</accession>
<evidence type="ECO:0000313" key="4">
    <source>
        <dbReference type="EMBL" id="VDD89291.1"/>
    </source>
</evidence>
<dbReference type="Gene3D" id="1.10.225.10">
    <property type="entry name" value="Saposin-like"/>
    <property type="match status" value="1"/>
</dbReference>
<feature type="domain" description="Saposin B-type" evidence="3">
    <location>
        <begin position="24"/>
        <end position="102"/>
    </location>
</feature>
<reference evidence="6" key="1">
    <citation type="submission" date="2017-02" db="UniProtKB">
        <authorList>
            <consortium name="WormBaseParasite"/>
        </authorList>
    </citation>
    <scope>IDENTIFICATION</scope>
</reference>
<dbReference type="AlphaFoldDB" id="A0A0N4V2T6"/>
<sequence>MKTVILLALVCTTLAFRRTFENKAGLLCDFCVKFVSGIEQFMENEEGPIEQYGEKLCDQLTHKNAFLDPICKQLVDTELPRIVQWIEDNEKPTTVCHFLHLC</sequence>
<evidence type="ECO:0000313" key="5">
    <source>
        <dbReference type="Proteomes" id="UP000274131"/>
    </source>
</evidence>
<name>A0A0N4V2T6_ENTVE</name>